<gene>
    <name evidence="2" type="ORF">A5886_001725</name>
</gene>
<feature type="domain" description="Pterin-binding" evidence="1">
    <location>
        <begin position="1"/>
        <end position="69"/>
    </location>
</feature>
<dbReference type="Proteomes" id="UP000195043">
    <property type="component" value="Unassembled WGS sequence"/>
</dbReference>
<dbReference type="InterPro" id="IPR000489">
    <property type="entry name" value="Pterin-binding_dom"/>
</dbReference>
<dbReference type="Pfam" id="PF00809">
    <property type="entry name" value="Pterin_bind"/>
    <property type="match status" value="1"/>
</dbReference>
<evidence type="ECO:0000313" key="3">
    <source>
        <dbReference type="Proteomes" id="UP000195043"/>
    </source>
</evidence>
<reference evidence="2 3" key="1">
    <citation type="submission" date="2017-05" db="EMBL/GenBank/DDBJ databases">
        <title>The Genome Sequence of Enterococcus sp. 8G7_MSG3316.</title>
        <authorList>
            <consortium name="The Broad Institute Genomics Platform"/>
            <consortium name="The Broad Institute Genomic Center for Infectious Diseases"/>
            <person name="Earl A."/>
            <person name="Manson A."/>
            <person name="Schwartman J."/>
            <person name="Gilmore M."/>
            <person name="Abouelleil A."/>
            <person name="Cao P."/>
            <person name="Chapman S."/>
            <person name="Cusick C."/>
            <person name="Shea T."/>
            <person name="Young S."/>
            <person name="Neafsey D."/>
            <person name="Nusbaum C."/>
            <person name="Birren B."/>
        </authorList>
    </citation>
    <scope>NUCLEOTIDE SEQUENCE [LARGE SCALE GENOMIC DNA]</scope>
    <source>
        <strain evidence="2 3">8G7_MSG3316</strain>
    </source>
</reference>
<name>A0A242A6H9_9ENTE</name>
<dbReference type="EMBL" id="NGKU01000001">
    <property type="protein sequence ID" value="OTN76647.1"/>
    <property type="molecule type" value="Genomic_DNA"/>
</dbReference>
<organism evidence="2 3">
    <name type="scientific">Candidatus Enterococcus testudinis</name>
    <dbReference type="NCBI Taxonomy" id="1834191"/>
    <lineage>
        <taxon>Bacteria</taxon>
        <taxon>Bacillati</taxon>
        <taxon>Bacillota</taxon>
        <taxon>Bacilli</taxon>
        <taxon>Lactobacillales</taxon>
        <taxon>Enterococcaceae</taxon>
        <taxon>Enterococcus</taxon>
    </lineage>
</organism>
<protein>
    <recommendedName>
        <fullName evidence="1">Pterin-binding domain-containing protein</fullName>
    </recommendedName>
</protein>
<keyword evidence="3" id="KW-1185">Reference proteome</keyword>
<dbReference type="SUPFAM" id="SSF51717">
    <property type="entry name" value="Dihydropteroate synthetase-like"/>
    <property type="match status" value="1"/>
</dbReference>
<accession>A0A242A6H9</accession>
<comment type="caution">
    <text evidence="2">The sequence shown here is derived from an EMBL/GenBank/DDBJ whole genome shotgun (WGS) entry which is preliminary data.</text>
</comment>
<dbReference type="STRING" id="1834191.A5886_001725"/>
<proteinExistence type="predicted"/>
<sequence length="82" mass="9416">MRIKMVSQLSQLKVPTMIAISRKSFLGKLFEIEVSGRLLSTILLESLMIRNGGRVLRVHDIEETKQMIDIMTCYYETLVGEL</sequence>
<dbReference type="AlphaFoldDB" id="A0A242A6H9"/>
<dbReference type="PROSITE" id="PS50972">
    <property type="entry name" value="PTERIN_BINDING"/>
    <property type="match status" value="1"/>
</dbReference>
<dbReference type="GO" id="GO:0042558">
    <property type="term" value="P:pteridine-containing compound metabolic process"/>
    <property type="evidence" value="ECO:0007669"/>
    <property type="project" value="InterPro"/>
</dbReference>
<evidence type="ECO:0000259" key="1">
    <source>
        <dbReference type="PROSITE" id="PS50972"/>
    </source>
</evidence>
<evidence type="ECO:0000313" key="2">
    <source>
        <dbReference type="EMBL" id="OTN76647.1"/>
    </source>
</evidence>
<dbReference type="InterPro" id="IPR011005">
    <property type="entry name" value="Dihydropteroate_synth-like_sf"/>
</dbReference>
<dbReference type="Gene3D" id="3.20.20.20">
    <property type="entry name" value="Dihydropteroate synthase-like"/>
    <property type="match status" value="1"/>
</dbReference>